<evidence type="ECO:0008006" key="3">
    <source>
        <dbReference type="Google" id="ProtNLM"/>
    </source>
</evidence>
<reference evidence="1 2" key="1">
    <citation type="submission" date="2014-04" db="EMBL/GenBank/DDBJ databases">
        <authorList>
            <consortium name="DOE Joint Genome Institute"/>
            <person name="Kuo A."/>
            <person name="Tarkka M."/>
            <person name="Buscot F."/>
            <person name="Kohler A."/>
            <person name="Nagy L.G."/>
            <person name="Floudas D."/>
            <person name="Copeland A."/>
            <person name="Barry K.W."/>
            <person name="Cichocki N."/>
            <person name="Veneault-Fourrey C."/>
            <person name="LaButti K."/>
            <person name="Lindquist E.A."/>
            <person name="Lipzen A."/>
            <person name="Lundell T."/>
            <person name="Morin E."/>
            <person name="Murat C."/>
            <person name="Sun H."/>
            <person name="Tunlid A."/>
            <person name="Henrissat B."/>
            <person name="Grigoriev I.V."/>
            <person name="Hibbett D.S."/>
            <person name="Martin F."/>
            <person name="Nordberg H.P."/>
            <person name="Cantor M.N."/>
            <person name="Hua S.X."/>
        </authorList>
    </citation>
    <scope>NUCLEOTIDE SEQUENCE [LARGE SCALE GENOMIC DNA]</scope>
    <source>
        <strain evidence="1 2">F 1598</strain>
    </source>
</reference>
<evidence type="ECO:0000313" key="1">
    <source>
        <dbReference type="EMBL" id="KIM81922.1"/>
    </source>
</evidence>
<organism evidence="1 2">
    <name type="scientific">Piloderma croceum (strain F 1598)</name>
    <dbReference type="NCBI Taxonomy" id="765440"/>
    <lineage>
        <taxon>Eukaryota</taxon>
        <taxon>Fungi</taxon>
        <taxon>Dikarya</taxon>
        <taxon>Basidiomycota</taxon>
        <taxon>Agaricomycotina</taxon>
        <taxon>Agaricomycetes</taxon>
        <taxon>Agaricomycetidae</taxon>
        <taxon>Atheliales</taxon>
        <taxon>Atheliaceae</taxon>
        <taxon>Piloderma</taxon>
    </lineage>
</organism>
<proteinExistence type="predicted"/>
<evidence type="ECO:0000313" key="2">
    <source>
        <dbReference type="Proteomes" id="UP000054166"/>
    </source>
</evidence>
<keyword evidence="2" id="KW-1185">Reference proteome</keyword>
<name>A0A0C3BX06_PILCF</name>
<reference evidence="2" key="2">
    <citation type="submission" date="2015-01" db="EMBL/GenBank/DDBJ databases">
        <title>Evolutionary Origins and Diversification of the Mycorrhizal Mutualists.</title>
        <authorList>
            <consortium name="DOE Joint Genome Institute"/>
            <consortium name="Mycorrhizal Genomics Consortium"/>
            <person name="Kohler A."/>
            <person name="Kuo A."/>
            <person name="Nagy L.G."/>
            <person name="Floudas D."/>
            <person name="Copeland A."/>
            <person name="Barry K.W."/>
            <person name="Cichocki N."/>
            <person name="Veneault-Fourrey C."/>
            <person name="LaButti K."/>
            <person name="Lindquist E.A."/>
            <person name="Lipzen A."/>
            <person name="Lundell T."/>
            <person name="Morin E."/>
            <person name="Murat C."/>
            <person name="Riley R."/>
            <person name="Ohm R."/>
            <person name="Sun H."/>
            <person name="Tunlid A."/>
            <person name="Henrissat B."/>
            <person name="Grigoriev I.V."/>
            <person name="Hibbett D.S."/>
            <person name="Martin F."/>
        </authorList>
    </citation>
    <scope>NUCLEOTIDE SEQUENCE [LARGE SCALE GENOMIC DNA]</scope>
    <source>
        <strain evidence="2">F 1598</strain>
    </source>
</reference>
<accession>A0A0C3BX06</accession>
<dbReference type="InParanoid" id="A0A0C3BX06"/>
<gene>
    <name evidence="1" type="ORF">PILCRDRAFT_8187</name>
</gene>
<dbReference type="OrthoDB" id="440755at2759"/>
<protein>
    <recommendedName>
        <fullName evidence="3">Major facilitator superfamily (MFS) profile domain-containing protein</fullName>
    </recommendedName>
</protein>
<dbReference type="AlphaFoldDB" id="A0A0C3BX06"/>
<dbReference type="HOGENOM" id="CLU_3074341_0_0_1"/>
<sequence>MSLSVKDAAIIAAVSGVTTLSVFLQGALTVAIPTIGKDLSFRQADLQWPVNVYA</sequence>
<dbReference type="STRING" id="765440.A0A0C3BX06"/>
<dbReference type="Proteomes" id="UP000054166">
    <property type="component" value="Unassembled WGS sequence"/>
</dbReference>
<dbReference type="EMBL" id="KN832996">
    <property type="protein sequence ID" value="KIM81922.1"/>
    <property type="molecule type" value="Genomic_DNA"/>
</dbReference>
<feature type="non-terminal residue" evidence="1">
    <location>
        <position position="54"/>
    </location>
</feature>